<keyword evidence="2" id="KW-1133">Transmembrane helix</keyword>
<dbReference type="EMBL" id="LN831790">
    <property type="protein sequence ID" value="CQR61657.1"/>
    <property type="molecule type" value="Genomic_DNA"/>
</dbReference>
<name>A0A0F7VVU8_STRLW</name>
<dbReference type="PATRIC" id="fig|1437453.5.peg.2914"/>
<dbReference type="KEGG" id="sle:sle_21960"/>
<dbReference type="EMBL" id="LFEH01000025">
    <property type="protein sequence ID" value="KMS80116.1"/>
    <property type="molecule type" value="Genomic_DNA"/>
</dbReference>
<dbReference type="AlphaFoldDB" id="A0A0F7VVU8"/>
<dbReference type="SUPFAM" id="SSF103481">
    <property type="entry name" value="Multidrug resistance efflux transporter EmrE"/>
    <property type="match status" value="1"/>
</dbReference>
<dbReference type="RefSeq" id="WP_047121727.1">
    <property type="nucleotide sequence ID" value="NZ_LFEH01000025.1"/>
</dbReference>
<dbReference type="Proteomes" id="UP000035016">
    <property type="component" value="Chromosome Chromosome"/>
</dbReference>
<feature type="transmembrane region" description="Helical" evidence="2">
    <location>
        <begin position="218"/>
        <end position="238"/>
    </location>
</feature>
<evidence type="ECO:0000313" key="6">
    <source>
        <dbReference type="Proteomes" id="UP000037274"/>
    </source>
</evidence>
<gene>
    <name evidence="3" type="primary">sle_21960</name>
    <name evidence="4" type="ORF">ACH49_09605</name>
</gene>
<evidence type="ECO:0000313" key="4">
    <source>
        <dbReference type="EMBL" id="KMS80116.1"/>
    </source>
</evidence>
<protein>
    <submittedName>
        <fullName evidence="3">Uncharacterized protein</fullName>
    </submittedName>
</protein>
<reference evidence="3 5" key="1">
    <citation type="submission" date="2015-02" db="EMBL/GenBank/DDBJ databases">
        <authorList>
            <person name="Gomez-Escribano P.J."/>
        </authorList>
    </citation>
    <scope>NUCLEOTIDE SEQUENCE [LARGE SCALE GENOMIC DNA]</scope>
    <source>
        <strain evidence="3">C34</strain>
        <strain evidence="5">C34 (DSM 42122 / NRRL B-24963)</strain>
    </source>
</reference>
<feature type="transmembrane region" description="Helical" evidence="2">
    <location>
        <begin position="155"/>
        <end position="172"/>
    </location>
</feature>
<feature type="region of interest" description="Disordered" evidence="1">
    <location>
        <begin position="294"/>
        <end position="316"/>
    </location>
</feature>
<evidence type="ECO:0000313" key="5">
    <source>
        <dbReference type="Proteomes" id="UP000035016"/>
    </source>
</evidence>
<keyword evidence="2" id="KW-0812">Transmembrane</keyword>
<dbReference type="Proteomes" id="UP000037274">
    <property type="component" value="Unassembled WGS sequence"/>
</dbReference>
<feature type="transmembrane region" description="Helical" evidence="2">
    <location>
        <begin position="68"/>
        <end position="87"/>
    </location>
</feature>
<accession>A0A0F7VVU8</accession>
<evidence type="ECO:0000313" key="3">
    <source>
        <dbReference type="EMBL" id="CQR61657.1"/>
    </source>
</evidence>
<feature type="transmembrane region" description="Helical" evidence="2">
    <location>
        <begin position="270"/>
        <end position="289"/>
    </location>
</feature>
<organism evidence="3 5">
    <name type="scientific">Streptomyces leeuwenhoekii</name>
    <dbReference type="NCBI Taxonomy" id="1437453"/>
    <lineage>
        <taxon>Bacteria</taxon>
        <taxon>Bacillati</taxon>
        <taxon>Actinomycetota</taxon>
        <taxon>Actinomycetes</taxon>
        <taxon>Kitasatosporales</taxon>
        <taxon>Streptomycetaceae</taxon>
        <taxon>Streptomyces</taxon>
    </lineage>
</organism>
<proteinExistence type="predicted"/>
<evidence type="ECO:0000256" key="2">
    <source>
        <dbReference type="SAM" id="Phobius"/>
    </source>
</evidence>
<dbReference type="InterPro" id="IPR037185">
    <property type="entry name" value="EmrE-like"/>
</dbReference>
<feature type="transmembrane region" description="Helical" evidence="2">
    <location>
        <begin position="245"/>
        <end position="264"/>
    </location>
</feature>
<feature type="transmembrane region" description="Helical" evidence="2">
    <location>
        <begin position="193"/>
        <end position="212"/>
    </location>
</feature>
<feature type="transmembrane region" description="Helical" evidence="2">
    <location>
        <begin position="124"/>
        <end position="143"/>
    </location>
</feature>
<sequence length="316" mass="31604">MPVLCIVASVVLQAAVYGHVSGRLDSAGSLALSCAGFGAAALVFNAVLLVRGARRGPGAPAAPRARGLLVLMNVVTAVTFLSFYASLTWIPSALATGVETAIGPAVLALLGLTRFARRVPWRGWAAAAVLVLLGVGCGVRFTGSHGLAADAAVRGLALVLVAGAGAAVLALISAELGRRGVDPVHVTAHRFHLTYLCGAGLLVVTGGTDGAWTTDPTGTLVTGLLAVTLPLFLLQAGLQRTDPMVSMVLLTTLPGATYLAETAFHGSFDPGALALICALIAVAVGYARVGGGEPEAAPAAVPGGDRAGARAPAPRT</sequence>
<reference evidence="4 6" key="2">
    <citation type="submission" date="2015-06" db="EMBL/GenBank/DDBJ databases">
        <title>Draft genome sequence of Streptomyces leeuwenhoekii C58, which produces the novel lasso peptide, chaxapeptin.</title>
        <authorList>
            <person name="Yi Y."/>
            <person name="Hai D."/>
            <person name="Jaspars M."/>
            <person name="Sheng H."/>
            <person name="Rateb M.E."/>
            <person name="Bull A."/>
            <person name="Goodfellow M."/>
            <person name="Asenjo J.A."/>
            <person name="Ebel R."/>
        </authorList>
    </citation>
    <scope>NUCLEOTIDE SEQUENCE [LARGE SCALE GENOMIC DNA]</scope>
    <source>
        <strain evidence="4 6">C58</strain>
    </source>
</reference>
<keyword evidence="2" id="KW-0472">Membrane</keyword>
<feature type="transmembrane region" description="Helical" evidence="2">
    <location>
        <begin position="28"/>
        <end position="48"/>
    </location>
</feature>
<keyword evidence="6" id="KW-1185">Reference proteome</keyword>
<feature type="transmembrane region" description="Helical" evidence="2">
    <location>
        <begin position="93"/>
        <end position="112"/>
    </location>
</feature>
<evidence type="ECO:0000256" key="1">
    <source>
        <dbReference type="SAM" id="MobiDB-lite"/>
    </source>
</evidence>